<proteinExistence type="predicted"/>
<dbReference type="EMBL" id="CABFNB010000121">
    <property type="protein sequence ID" value="VTZ63813.1"/>
    <property type="molecule type" value="Genomic_DNA"/>
</dbReference>
<sequence length="83" mass="9011">MVEGEGEGGSHDGVSSGTALKRGTLVPFLLRTHWLFRETQSKLQIGGNVAFLQDYISSVMELCHAGPTSGPRRPFTPVRSTPR</sequence>
<dbReference type="AlphaFoldDB" id="A0A508X7I9"/>
<reference evidence="1" key="1">
    <citation type="submission" date="2019-06" db="EMBL/GenBank/DDBJ databases">
        <authorList>
            <person name="Le Quere A."/>
            <person name="Colella S."/>
        </authorList>
    </citation>
    <scope>NUCLEOTIDE SEQUENCE</scope>
    <source>
        <strain evidence="1">EmedicaeMD41</strain>
    </source>
</reference>
<protein>
    <submittedName>
        <fullName evidence="1">Uncharacterized protein</fullName>
    </submittedName>
</protein>
<dbReference type="Proteomes" id="UP000507954">
    <property type="component" value="Unassembled WGS sequence"/>
</dbReference>
<organism evidence="1">
    <name type="scientific">Sinorhizobium medicae</name>
    <dbReference type="NCBI Taxonomy" id="110321"/>
    <lineage>
        <taxon>Bacteria</taxon>
        <taxon>Pseudomonadati</taxon>
        <taxon>Pseudomonadota</taxon>
        <taxon>Alphaproteobacteria</taxon>
        <taxon>Hyphomicrobiales</taxon>
        <taxon>Rhizobiaceae</taxon>
        <taxon>Sinorhizobium/Ensifer group</taxon>
        <taxon>Sinorhizobium</taxon>
    </lineage>
</organism>
<gene>
    <name evidence="1" type="ORF">EMEDMD4_530020</name>
</gene>
<evidence type="ECO:0000313" key="1">
    <source>
        <dbReference type="EMBL" id="VTZ63813.1"/>
    </source>
</evidence>
<accession>A0A508X7I9</accession>
<name>A0A508X7I9_9HYPH</name>